<keyword evidence="3" id="KW-1185">Reference proteome</keyword>
<dbReference type="AlphaFoldDB" id="A0A9N9J3H7"/>
<dbReference type="Proteomes" id="UP000789405">
    <property type="component" value="Unassembled WGS sequence"/>
</dbReference>
<sequence length="113" mass="12522">MTMNRNLGFLFIFLAVLSIVNGRIKFESCEYPIKHTIIDKIIIIPNPPVLVAFSKNGQTNIQSINICSDDGKTICPTKKYVIYSEITPSLDLEKPYILGATIADSNNEQIACG</sequence>
<dbReference type="EMBL" id="CAJVPY010016610">
    <property type="protein sequence ID" value="CAG8757914.1"/>
    <property type="molecule type" value="Genomic_DNA"/>
</dbReference>
<gene>
    <name evidence="2" type="ORF">DERYTH_LOCUS17523</name>
</gene>
<evidence type="ECO:0000313" key="2">
    <source>
        <dbReference type="EMBL" id="CAG8757914.1"/>
    </source>
</evidence>
<reference evidence="2" key="1">
    <citation type="submission" date="2021-06" db="EMBL/GenBank/DDBJ databases">
        <authorList>
            <person name="Kallberg Y."/>
            <person name="Tangrot J."/>
            <person name="Rosling A."/>
        </authorList>
    </citation>
    <scope>NUCLEOTIDE SEQUENCE</scope>
    <source>
        <strain evidence="2">MA453B</strain>
    </source>
</reference>
<proteinExistence type="predicted"/>
<keyword evidence="1" id="KW-0732">Signal</keyword>
<protein>
    <submittedName>
        <fullName evidence="2">15239_t:CDS:1</fullName>
    </submittedName>
</protein>
<evidence type="ECO:0000313" key="3">
    <source>
        <dbReference type="Proteomes" id="UP000789405"/>
    </source>
</evidence>
<feature type="non-terminal residue" evidence="2">
    <location>
        <position position="113"/>
    </location>
</feature>
<name>A0A9N9J3H7_9GLOM</name>
<feature type="signal peptide" evidence="1">
    <location>
        <begin position="1"/>
        <end position="22"/>
    </location>
</feature>
<accession>A0A9N9J3H7</accession>
<feature type="chain" id="PRO_5040454162" evidence="1">
    <location>
        <begin position="23"/>
        <end position="113"/>
    </location>
</feature>
<comment type="caution">
    <text evidence="2">The sequence shown here is derived from an EMBL/GenBank/DDBJ whole genome shotgun (WGS) entry which is preliminary data.</text>
</comment>
<evidence type="ECO:0000256" key="1">
    <source>
        <dbReference type="SAM" id="SignalP"/>
    </source>
</evidence>
<organism evidence="2 3">
    <name type="scientific">Dentiscutata erythropus</name>
    <dbReference type="NCBI Taxonomy" id="1348616"/>
    <lineage>
        <taxon>Eukaryota</taxon>
        <taxon>Fungi</taxon>
        <taxon>Fungi incertae sedis</taxon>
        <taxon>Mucoromycota</taxon>
        <taxon>Glomeromycotina</taxon>
        <taxon>Glomeromycetes</taxon>
        <taxon>Diversisporales</taxon>
        <taxon>Gigasporaceae</taxon>
        <taxon>Dentiscutata</taxon>
    </lineage>
</organism>